<sequence length="416" mass="46025">MAASEPIVPWLSLVTQVLEPSGTESLALNKVRARAVKRAAKLLGECACKPRLKAAFNSFISDAKSKGQLAFIGEHVQLAQAQAKRSNKRKAPGEPAVSSPARHSDDFVTGRLCARQCGGNAWDASMKRTDVKHGRFSAAEKATLRAAVEAYAREHELSTTDLRWLFETMSGEDRRRSKGAWNAVAAALPHRRIKAVWSCGTRMFHDANYQGRWSEEDTTRLLALVAERGQRWQSIGTALGRMPEACRDRYRETRLGAARRSGRWTPEEEALLADIVPDALAGAQAARAAAPREGSSRGTEQDGRVVLDDINWAAVSERLGTRSPLQCMGKWYSKLSPSMVARGDWGSGDDRRLLRALLASGAAQEWQPDWGALVPTRTAAQARRRWRLMLKCVPEPAERGFRGALDFLMRRLEMVP</sequence>
<feature type="domain" description="Myb-like" evidence="2">
    <location>
        <begin position="210"/>
        <end position="254"/>
    </location>
</feature>
<evidence type="ECO:0000313" key="4">
    <source>
        <dbReference type="EMBL" id="KAK9840762.1"/>
    </source>
</evidence>
<dbReference type="InterPro" id="IPR001005">
    <property type="entry name" value="SANT/Myb"/>
</dbReference>
<dbReference type="InterPro" id="IPR017930">
    <property type="entry name" value="Myb_dom"/>
</dbReference>
<evidence type="ECO:0000259" key="3">
    <source>
        <dbReference type="PROSITE" id="PS51294"/>
    </source>
</evidence>
<dbReference type="SUPFAM" id="SSF46689">
    <property type="entry name" value="Homeodomain-like"/>
    <property type="match status" value="2"/>
</dbReference>
<dbReference type="PROSITE" id="PS50090">
    <property type="entry name" value="MYB_LIKE"/>
    <property type="match status" value="3"/>
</dbReference>
<dbReference type="CDD" id="cd00167">
    <property type="entry name" value="SANT"/>
    <property type="match status" value="2"/>
</dbReference>
<dbReference type="PANTHER" id="PTHR47430">
    <property type="entry name" value="GB|AAC33480.1"/>
    <property type="match status" value="1"/>
</dbReference>
<dbReference type="Gene3D" id="1.10.10.60">
    <property type="entry name" value="Homeodomain-like"/>
    <property type="match status" value="2"/>
</dbReference>
<keyword evidence="5" id="KW-1185">Reference proteome</keyword>
<comment type="caution">
    <text evidence="4">The sequence shown here is derived from an EMBL/GenBank/DDBJ whole genome shotgun (WGS) entry which is preliminary data.</text>
</comment>
<dbReference type="SMART" id="SM00717">
    <property type="entry name" value="SANT"/>
    <property type="match status" value="4"/>
</dbReference>
<proteinExistence type="predicted"/>
<dbReference type="Pfam" id="PF13921">
    <property type="entry name" value="Myb_DNA-bind_6"/>
    <property type="match status" value="1"/>
</dbReference>
<gene>
    <name evidence="4" type="ORF">WJX81_003109</name>
</gene>
<dbReference type="PROSITE" id="PS51294">
    <property type="entry name" value="HTH_MYB"/>
    <property type="match status" value="1"/>
</dbReference>
<organism evidence="4 5">
    <name type="scientific">Elliptochloris bilobata</name>
    <dbReference type="NCBI Taxonomy" id="381761"/>
    <lineage>
        <taxon>Eukaryota</taxon>
        <taxon>Viridiplantae</taxon>
        <taxon>Chlorophyta</taxon>
        <taxon>core chlorophytes</taxon>
        <taxon>Trebouxiophyceae</taxon>
        <taxon>Trebouxiophyceae incertae sedis</taxon>
        <taxon>Elliptochloris clade</taxon>
        <taxon>Elliptochloris</taxon>
    </lineage>
</organism>
<evidence type="ECO:0000256" key="1">
    <source>
        <dbReference type="SAM" id="MobiDB-lite"/>
    </source>
</evidence>
<feature type="domain" description="Myb-like" evidence="2">
    <location>
        <begin position="256"/>
        <end position="335"/>
    </location>
</feature>
<evidence type="ECO:0000259" key="2">
    <source>
        <dbReference type="PROSITE" id="PS50090"/>
    </source>
</evidence>
<feature type="domain" description="Myb-like" evidence="2">
    <location>
        <begin position="337"/>
        <end position="390"/>
    </location>
</feature>
<feature type="domain" description="HTH myb-type" evidence="3">
    <location>
        <begin position="211"/>
        <end position="258"/>
    </location>
</feature>
<feature type="region of interest" description="Disordered" evidence="1">
    <location>
        <begin position="82"/>
        <end position="102"/>
    </location>
</feature>
<evidence type="ECO:0000313" key="5">
    <source>
        <dbReference type="Proteomes" id="UP001445335"/>
    </source>
</evidence>
<dbReference type="EMBL" id="JALJOU010000012">
    <property type="protein sequence ID" value="KAK9840762.1"/>
    <property type="molecule type" value="Genomic_DNA"/>
</dbReference>
<protein>
    <submittedName>
        <fullName evidence="4">Uncharacterized protein</fullName>
    </submittedName>
</protein>
<dbReference type="PANTHER" id="PTHR47430:SF4">
    <property type="entry name" value="GB|AAC33480.1"/>
    <property type="match status" value="1"/>
</dbReference>
<reference evidence="4 5" key="1">
    <citation type="journal article" date="2024" name="Nat. Commun.">
        <title>Phylogenomics reveals the evolutionary origins of lichenization in chlorophyte algae.</title>
        <authorList>
            <person name="Puginier C."/>
            <person name="Libourel C."/>
            <person name="Otte J."/>
            <person name="Skaloud P."/>
            <person name="Haon M."/>
            <person name="Grisel S."/>
            <person name="Petersen M."/>
            <person name="Berrin J.G."/>
            <person name="Delaux P.M."/>
            <person name="Dal Grande F."/>
            <person name="Keller J."/>
        </authorList>
    </citation>
    <scope>NUCLEOTIDE SEQUENCE [LARGE SCALE GENOMIC DNA]</scope>
    <source>
        <strain evidence="4 5">SAG 245.80</strain>
    </source>
</reference>
<name>A0AAW1S3U6_9CHLO</name>
<accession>A0AAW1S3U6</accession>
<dbReference type="AlphaFoldDB" id="A0AAW1S3U6"/>
<dbReference type="InterPro" id="IPR009057">
    <property type="entry name" value="Homeodomain-like_sf"/>
</dbReference>
<dbReference type="Proteomes" id="UP001445335">
    <property type="component" value="Unassembled WGS sequence"/>
</dbReference>